<reference evidence="2 4" key="1">
    <citation type="submission" date="2019-03" db="EMBL/GenBank/DDBJ databases">
        <title>Genomic Encyclopedia of Type Strains, Phase IV (KMG-IV): sequencing the most valuable type-strain genomes for metagenomic binning, comparative biology and taxonomic classification.</title>
        <authorList>
            <person name="Goeker M."/>
        </authorList>
    </citation>
    <scope>NUCLEOTIDE SEQUENCE [LARGE SCALE GENOMIC DNA]</scope>
    <source>
        <strain evidence="2 4">DSM 17474</strain>
    </source>
</reference>
<dbReference type="Gene3D" id="3.90.550.10">
    <property type="entry name" value="Spore Coat Polysaccharide Biosynthesis Protein SpsA, Chain A"/>
    <property type="match status" value="1"/>
</dbReference>
<reference evidence="3" key="3">
    <citation type="journal article" date="2022" name="Res Sq">
        <title>Evolution of multicellular longitudinally dividing oral cavity symbionts (Neisseriaceae).</title>
        <authorList>
            <person name="Nyongesa S."/>
            <person name="Weber P."/>
            <person name="Bernet E."/>
            <person name="Pullido F."/>
            <person name="Nieckarz M."/>
            <person name="Delaby M."/>
            <person name="Nieves C."/>
            <person name="Viehboeck T."/>
            <person name="Krause N."/>
            <person name="Rivera-Millot A."/>
            <person name="Nakamura A."/>
            <person name="Vischer N."/>
            <person name="VanNieuwenhze M."/>
            <person name="Brun Y."/>
            <person name="Cava F."/>
            <person name="Bulgheresi S."/>
            <person name="Veyrier F."/>
        </authorList>
    </citation>
    <scope>NUCLEOTIDE SEQUENCE</scope>
    <source>
        <strain evidence="3">1258/02</strain>
    </source>
</reference>
<evidence type="ECO:0000313" key="4">
    <source>
        <dbReference type="Proteomes" id="UP000294721"/>
    </source>
</evidence>
<dbReference type="SUPFAM" id="SSF53448">
    <property type="entry name" value="Nucleotide-diphospho-sugar transferases"/>
    <property type="match status" value="1"/>
</dbReference>
<dbReference type="KEGG" id="usu:LVJ78_11810"/>
<name>A0AAE9H155_9NEIS</name>
<dbReference type="Pfam" id="PF00535">
    <property type="entry name" value="Glycos_transf_2"/>
    <property type="match status" value="1"/>
</dbReference>
<dbReference type="AlphaFoldDB" id="A0AAE9H155"/>
<gene>
    <name evidence="2" type="ORF">EV680_10877</name>
    <name evidence="3" type="ORF">LVJ78_11810</name>
</gene>
<dbReference type="Proteomes" id="UP000294721">
    <property type="component" value="Unassembled WGS sequence"/>
</dbReference>
<dbReference type="Proteomes" id="UP000829756">
    <property type="component" value="Chromosome"/>
</dbReference>
<keyword evidence="4" id="KW-1185">Reference proteome</keyword>
<dbReference type="GO" id="GO:0016758">
    <property type="term" value="F:hexosyltransferase activity"/>
    <property type="evidence" value="ECO:0007669"/>
    <property type="project" value="UniProtKB-ARBA"/>
</dbReference>
<evidence type="ECO:0000313" key="2">
    <source>
        <dbReference type="EMBL" id="TCP07355.1"/>
    </source>
</evidence>
<organism evidence="3 5">
    <name type="scientific">Uruburuella suis</name>
    <dbReference type="NCBI Taxonomy" id="252130"/>
    <lineage>
        <taxon>Bacteria</taxon>
        <taxon>Pseudomonadati</taxon>
        <taxon>Pseudomonadota</taxon>
        <taxon>Betaproteobacteria</taxon>
        <taxon>Neisseriales</taxon>
        <taxon>Neisseriaceae</taxon>
        <taxon>Uruburuella</taxon>
    </lineage>
</organism>
<dbReference type="EMBL" id="SLXE01000008">
    <property type="protein sequence ID" value="TCP07355.1"/>
    <property type="molecule type" value="Genomic_DNA"/>
</dbReference>
<dbReference type="CDD" id="cd00761">
    <property type="entry name" value="Glyco_tranf_GTA_type"/>
    <property type="match status" value="1"/>
</dbReference>
<dbReference type="EMBL" id="CP091507">
    <property type="protein sequence ID" value="UOO79344.1"/>
    <property type="molecule type" value="Genomic_DNA"/>
</dbReference>
<keyword evidence="2" id="KW-0808">Transferase</keyword>
<evidence type="ECO:0000313" key="3">
    <source>
        <dbReference type="EMBL" id="UOO79344.1"/>
    </source>
</evidence>
<proteinExistence type="predicted"/>
<dbReference type="PANTHER" id="PTHR22916:SF3">
    <property type="entry name" value="UDP-GLCNAC:BETAGAL BETA-1,3-N-ACETYLGLUCOSAMINYLTRANSFERASE-LIKE PROTEIN 1"/>
    <property type="match status" value="1"/>
</dbReference>
<sequence>MLSFLKRVQRKRQIKKNKFLLVAAYMRRTGGKSGWPGYVYYRLGMYQSAAAQPYQGRSWKIWLAYTVSLAACGQHKKARRIVLKLIKTPLFGRKQKIALADSLAPFSPSLALSVLEKVNNKPPALHAALLLRLDRKMEAHALLNPVMHTDWIKHKPELSLLMANAASSSPQKQLNYANQFMEAYGLDQLSLKDASLPFGAGNLSCHIESAATDGPLVSILVTAFRSAERIGYALDSLLQQTYRNIEIIVVDDAGDDDTENIVQSMASQDGRLRYIKLPVNVGTFTAKNMGLKLAGGEFITCHDSDDWAHPRKIEYQIQPLLANPSLIYTTSQWVRVEDNGMYYARPVHPLMRLNPASPLFRKKIVLAETGVWDWVRTGADSEFAERLKWVFGAKASIQIKKPLTFGAHRADSLMTAPETGYDSNGVSPARLAYWEAWRSWHIACLNSGKAPLIASDGQGSRPFPVPHNLMVRAEKIQICSDYIKALKSA</sequence>
<dbReference type="InterPro" id="IPR029044">
    <property type="entry name" value="Nucleotide-diphossugar_trans"/>
</dbReference>
<dbReference type="PANTHER" id="PTHR22916">
    <property type="entry name" value="GLYCOSYLTRANSFERASE"/>
    <property type="match status" value="1"/>
</dbReference>
<evidence type="ECO:0000313" key="5">
    <source>
        <dbReference type="Proteomes" id="UP000829756"/>
    </source>
</evidence>
<dbReference type="InterPro" id="IPR001173">
    <property type="entry name" value="Glyco_trans_2-like"/>
</dbReference>
<reference evidence="3" key="2">
    <citation type="submission" date="2021-12" db="EMBL/GenBank/DDBJ databases">
        <authorList>
            <person name="Veyrier F.J."/>
        </authorList>
    </citation>
    <scope>NUCLEOTIDE SEQUENCE</scope>
    <source>
        <strain evidence="3">1258/02</strain>
    </source>
</reference>
<protein>
    <submittedName>
        <fullName evidence="2">Glycosyl transferase family 2</fullName>
    </submittedName>
    <submittedName>
        <fullName evidence="3">Glycosyltransferase family 2 protein</fullName>
    </submittedName>
</protein>
<feature type="domain" description="Glycosyltransferase 2-like" evidence="1">
    <location>
        <begin position="218"/>
        <end position="345"/>
    </location>
</feature>
<accession>A0AAE9H155</accession>
<dbReference type="RefSeq" id="WP_132953526.1">
    <property type="nucleotide sequence ID" value="NZ_CP091507.1"/>
</dbReference>
<evidence type="ECO:0000259" key="1">
    <source>
        <dbReference type="Pfam" id="PF00535"/>
    </source>
</evidence>